<dbReference type="SUPFAM" id="SSF53098">
    <property type="entry name" value="Ribonuclease H-like"/>
    <property type="match status" value="1"/>
</dbReference>
<organism evidence="1 2">
    <name type="scientific">Dipteronia sinensis</name>
    <dbReference type="NCBI Taxonomy" id="43782"/>
    <lineage>
        <taxon>Eukaryota</taxon>
        <taxon>Viridiplantae</taxon>
        <taxon>Streptophyta</taxon>
        <taxon>Embryophyta</taxon>
        <taxon>Tracheophyta</taxon>
        <taxon>Spermatophyta</taxon>
        <taxon>Magnoliopsida</taxon>
        <taxon>eudicotyledons</taxon>
        <taxon>Gunneridae</taxon>
        <taxon>Pentapetalae</taxon>
        <taxon>rosids</taxon>
        <taxon>malvids</taxon>
        <taxon>Sapindales</taxon>
        <taxon>Sapindaceae</taxon>
        <taxon>Hippocastanoideae</taxon>
        <taxon>Acereae</taxon>
        <taxon>Dipteronia</taxon>
    </lineage>
</organism>
<evidence type="ECO:0008006" key="3">
    <source>
        <dbReference type="Google" id="ProtNLM"/>
    </source>
</evidence>
<dbReference type="Pfam" id="PF03652">
    <property type="entry name" value="RuvX"/>
    <property type="match status" value="1"/>
</dbReference>
<accession>A0AAE0EA39</accession>
<dbReference type="PANTHER" id="PTHR33317">
    <property type="entry name" value="POLYNUCLEOTIDYL TRANSFERASE, RIBONUCLEASE H-LIKE SUPERFAMILY PROTEIN"/>
    <property type="match status" value="1"/>
</dbReference>
<dbReference type="Proteomes" id="UP001281410">
    <property type="component" value="Unassembled WGS sequence"/>
</dbReference>
<dbReference type="PANTHER" id="PTHR33317:SF1">
    <property type="entry name" value="POLYNUCLEOTIDYL TRANSFERASE, RIBONUCLEASE H-LIKE SUPERFAMILY PROTEIN"/>
    <property type="match status" value="1"/>
</dbReference>
<dbReference type="InterPro" id="IPR037027">
    <property type="entry name" value="YqgF/RNaseH-like_dom_sf"/>
</dbReference>
<dbReference type="AlphaFoldDB" id="A0AAE0EA39"/>
<reference evidence="1" key="1">
    <citation type="journal article" date="2023" name="Plant J.">
        <title>Genome sequences and population genomics provide insights into the demographic history, inbreeding, and mutation load of two 'living fossil' tree species of Dipteronia.</title>
        <authorList>
            <person name="Feng Y."/>
            <person name="Comes H.P."/>
            <person name="Chen J."/>
            <person name="Zhu S."/>
            <person name="Lu R."/>
            <person name="Zhang X."/>
            <person name="Li P."/>
            <person name="Qiu J."/>
            <person name="Olsen K.M."/>
            <person name="Qiu Y."/>
        </authorList>
    </citation>
    <scope>NUCLEOTIDE SEQUENCE</scope>
    <source>
        <strain evidence="1">NBL</strain>
    </source>
</reference>
<gene>
    <name evidence="1" type="ORF">Dsin_014554</name>
</gene>
<dbReference type="Gene3D" id="3.30.420.140">
    <property type="entry name" value="YqgF/RNase H-like domain"/>
    <property type="match status" value="1"/>
</dbReference>
<comment type="caution">
    <text evidence="1">The sequence shown here is derived from an EMBL/GenBank/DDBJ whole genome shotgun (WGS) entry which is preliminary data.</text>
</comment>
<dbReference type="InterPro" id="IPR012337">
    <property type="entry name" value="RNaseH-like_sf"/>
</dbReference>
<protein>
    <recommendedName>
        <fullName evidence="3">YqgF/RNase H-like domain-containing protein</fullName>
    </recommendedName>
</protein>
<evidence type="ECO:0000313" key="2">
    <source>
        <dbReference type="Proteomes" id="UP001281410"/>
    </source>
</evidence>
<keyword evidence="2" id="KW-1185">Reference proteome</keyword>
<sequence>MEYLKPVNFYKEIFKDILKKEDCLKPGRLLGLDVGDKYVSLAVSDWKNKTALPLRAVDRQEINMSSMADMIQSLIPEHNIVGFVFGTRKTHPIDAQTLILIEDLCKTGKFEGLKNAEFVSNQHLKFILEILNQPQDMSETIMEKCFAVSALQPLLLCHLVGVPGLYKQDGKRGLGLNKVGYCTNPSSWMQVDAKNAQLE</sequence>
<dbReference type="GO" id="GO:0000967">
    <property type="term" value="P:rRNA 5'-end processing"/>
    <property type="evidence" value="ECO:0007669"/>
    <property type="project" value="TreeGrafter"/>
</dbReference>
<proteinExistence type="predicted"/>
<dbReference type="InterPro" id="IPR005227">
    <property type="entry name" value="YqgF"/>
</dbReference>
<name>A0AAE0EA39_9ROSI</name>
<evidence type="ECO:0000313" key="1">
    <source>
        <dbReference type="EMBL" id="KAK3220584.1"/>
    </source>
</evidence>
<dbReference type="EMBL" id="JANJYJ010000004">
    <property type="protein sequence ID" value="KAK3220584.1"/>
    <property type="molecule type" value="Genomic_DNA"/>
</dbReference>